<dbReference type="GeneID" id="87816363"/>
<reference evidence="1" key="1">
    <citation type="journal article" date="2023" name="Mol. Phylogenet. Evol.">
        <title>Genome-scale phylogeny and comparative genomics of the fungal order Sordariales.</title>
        <authorList>
            <person name="Hensen N."/>
            <person name="Bonometti L."/>
            <person name="Westerberg I."/>
            <person name="Brannstrom I.O."/>
            <person name="Guillou S."/>
            <person name="Cros-Aarteil S."/>
            <person name="Calhoun S."/>
            <person name="Haridas S."/>
            <person name="Kuo A."/>
            <person name="Mondo S."/>
            <person name="Pangilinan J."/>
            <person name="Riley R."/>
            <person name="LaButti K."/>
            <person name="Andreopoulos B."/>
            <person name="Lipzen A."/>
            <person name="Chen C."/>
            <person name="Yan M."/>
            <person name="Daum C."/>
            <person name="Ng V."/>
            <person name="Clum A."/>
            <person name="Steindorff A."/>
            <person name="Ohm R.A."/>
            <person name="Martin F."/>
            <person name="Silar P."/>
            <person name="Natvig D.O."/>
            <person name="Lalanne C."/>
            <person name="Gautier V."/>
            <person name="Ament-Velasquez S.L."/>
            <person name="Kruys A."/>
            <person name="Hutchinson M.I."/>
            <person name="Powell A.J."/>
            <person name="Barry K."/>
            <person name="Miller A.N."/>
            <person name="Grigoriev I.V."/>
            <person name="Debuchy R."/>
            <person name="Gladieux P."/>
            <person name="Hiltunen Thoren M."/>
            <person name="Johannesson H."/>
        </authorList>
    </citation>
    <scope>NUCLEOTIDE SEQUENCE</scope>
    <source>
        <strain evidence="1">CBS 141.50</strain>
    </source>
</reference>
<evidence type="ECO:0000313" key="2">
    <source>
        <dbReference type="Proteomes" id="UP001302676"/>
    </source>
</evidence>
<gene>
    <name evidence="1" type="ORF">C8A04DRAFT_25937</name>
</gene>
<organism evidence="1 2">
    <name type="scientific">Dichotomopilus funicola</name>
    <dbReference type="NCBI Taxonomy" id="1934379"/>
    <lineage>
        <taxon>Eukaryota</taxon>
        <taxon>Fungi</taxon>
        <taxon>Dikarya</taxon>
        <taxon>Ascomycota</taxon>
        <taxon>Pezizomycotina</taxon>
        <taxon>Sordariomycetes</taxon>
        <taxon>Sordariomycetidae</taxon>
        <taxon>Sordariales</taxon>
        <taxon>Chaetomiaceae</taxon>
        <taxon>Dichotomopilus</taxon>
    </lineage>
</organism>
<reference evidence="1" key="2">
    <citation type="submission" date="2023-05" db="EMBL/GenBank/DDBJ databases">
        <authorList>
            <consortium name="Lawrence Berkeley National Laboratory"/>
            <person name="Steindorff A."/>
            <person name="Hensen N."/>
            <person name="Bonometti L."/>
            <person name="Westerberg I."/>
            <person name="Brannstrom I.O."/>
            <person name="Guillou S."/>
            <person name="Cros-Aarteil S."/>
            <person name="Calhoun S."/>
            <person name="Haridas S."/>
            <person name="Kuo A."/>
            <person name="Mondo S."/>
            <person name="Pangilinan J."/>
            <person name="Riley R."/>
            <person name="Labutti K."/>
            <person name="Andreopoulos B."/>
            <person name="Lipzen A."/>
            <person name="Chen C."/>
            <person name="Yanf M."/>
            <person name="Daum C."/>
            <person name="Ng V."/>
            <person name="Clum A."/>
            <person name="Ohm R."/>
            <person name="Martin F."/>
            <person name="Silar P."/>
            <person name="Natvig D."/>
            <person name="Lalanne C."/>
            <person name="Gautier V."/>
            <person name="Ament-Velasquez S.L."/>
            <person name="Kruys A."/>
            <person name="Hutchinson M.I."/>
            <person name="Powell A.J."/>
            <person name="Barry K."/>
            <person name="Miller A.N."/>
            <person name="Grigoriev I.V."/>
            <person name="Debuchy R."/>
            <person name="Gladieux P."/>
            <person name="Thoren M.H."/>
            <person name="Johannesson H."/>
        </authorList>
    </citation>
    <scope>NUCLEOTIDE SEQUENCE</scope>
    <source>
        <strain evidence="1">CBS 141.50</strain>
    </source>
</reference>
<dbReference type="RefSeq" id="XP_062639498.1">
    <property type="nucleotide sequence ID" value="XM_062779750.1"/>
</dbReference>
<name>A0AAN6V7G4_9PEZI</name>
<keyword evidence="2" id="KW-1185">Reference proteome</keyword>
<proteinExistence type="predicted"/>
<dbReference type="EMBL" id="MU853563">
    <property type="protein sequence ID" value="KAK4146127.1"/>
    <property type="molecule type" value="Genomic_DNA"/>
</dbReference>
<dbReference type="AlphaFoldDB" id="A0AAN6V7G4"/>
<dbReference type="Proteomes" id="UP001302676">
    <property type="component" value="Unassembled WGS sequence"/>
</dbReference>
<protein>
    <submittedName>
        <fullName evidence="1">Uncharacterized protein</fullName>
    </submittedName>
</protein>
<evidence type="ECO:0000313" key="1">
    <source>
        <dbReference type="EMBL" id="KAK4146127.1"/>
    </source>
</evidence>
<sequence>MTDASDIRTALLHARKMLLEDPTCDTTSILAKSGDTAVGLYPPSPEECSDLWHRGRSAAHTFGVTYDTIGSVDALRDAIAQWTNAKCLADTGTSEVWQDAKLKIIPAITMAMGADAVLYASATNRGNSTTLAARKRS</sequence>
<comment type="caution">
    <text evidence="1">The sequence shown here is derived from an EMBL/GenBank/DDBJ whole genome shotgun (WGS) entry which is preliminary data.</text>
</comment>
<accession>A0AAN6V7G4</accession>